<gene>
    <name evidence="11" type="ORF">F5891DRAFT_1249153</name>
</gene>
<feature type="compositionally biased region" description="Basic residues" evidence="7">
    <location>
        <begin position="211"/>
        <end position="223"/>
    </location>
</feature>
<sequence>MSRAMTAAQVIGLGEYLNPEFDPATLTVAQLLGVLGYHNIRFPTPYTKPKLVQHFLDEIKPKAAKFKKDRLKKENSAASDDGITDGITGKPLSGATKPRRSSRRVSHAPSDDEEPPARPDPPKRRRSSAQPSLGGVHRTIARAAVQPAVIEESEPEEDSPLRKVGRNKKSSQAAGLQARRISLADDSGWEDNNIFQSGAESSSPVRPSPVRPRKSGSVKKSRHSMSAPPQASSLSPPKAPLFSVDTPRSPPQSKFEPELPPTISRAPRISTPSETVGFNPIEHRSRPPHESPTKVGSHGLDFDDATDAVDGQTPDESQSDGFGAADSLEVAVSNGIGGGDQLVRRRPAPPLPRSRSRLMTLVYLIVIVAGFYFVKQYKDESSGIGYCDTGSNTNQALRDLERQWEAIQARNKDNKTILYLPSIVSDTGLFEDGIPSPFPLFVPALHPSACAPCPEFATCTQHSVKCNPSYVSGPHPVLGMLLPFGTGSPVVERIWSLIGDVTNGLPGFGPVGFPPRCSEDPKRKRNIGALGKAIEGLLGQERGRRVCIGEKDSREMVKDSEGGEAMKWGLEIEMLRDTMKRKTAPQLLANFDDTFNEAIQQLVQWGSVIFGEDNTGHRYLAHKTPHLTWNCQLTVKSRELWDKWRASVYGKTNLIFRSFLTLCLGSISCLCALYFIKRSRALRRTEAKRVAELVQIALDTLRNQELAHHTDPVTAPHPYLSSLQLRDLILQDEHSISIRRRLWDQVERVVEGNANVRANLEEVRGGDELRVWRWVGSTSAPDFRKVQFQPEV</sequence>
<dbReference type="PANTHER" id="PTHR47808:SF2">
    <property type="entry name" value="LEM DOMAIN-CONTAINING PROTEIN 2"/>
    <property type="match status" value="1"/>
</dbReference>
<keyword evidence="12" id="KW-1185">Reference proteome</keyword>
<keyword evidence="3 8" id="KW-0812">Transmembrane</keyword>
<feature type="domain" description="Man1/Src1-like C-terminal" evidence="9">
    <location>
        <begin position="365"/>
        <end position="777"/>
    </location>
</feature>
<dbReference type="InterPro" id="IPR025856">
    <property type="entry name" value="HeH/LEM_domain"/>
</dbReference>
<dbReference type="Pfam" id="PF09402">
    <property type="entry name" value="MSC"/>
    <property type="match status" value="1"/>
</dbReference>
<dbReference type="GO" id="GO:0071763">
    <property type="term" value="P:nuclear membrane organization"/>
    <property type="evidence" value="ECO:0007669"/>
    <property type="project" value="TreeGrafter"/>
</dbReference>
<evidence type="ECO:0000256" key="1">
    <source>
        <dbReference type="ARBA" id="ARBA00004540"/>
    </source>
</evidence>
<reference evidence="11" key="1">
    <citation type="journal article" date="2020" name="New Phytol.">
        <title>Comparative genomics reveals dynamic genome evolution in host specialist ectomycorrhizal fungi.</title>
        <authorList>
            <person name="Lofgren L.A."/>
            <person name="Nguyen N.H."/>
            <person name="Vilgalys R."/>
            <person name="Ruytinx J."/>
            <person name="Liao H.L."/>
            <person name="Branco S."/>
            <person name="Kuo A."/>
            <person name="LaButti K."/>
            <person name="Lipzen A."/>
            <person name="Andreopoulos W."/>
            <person name="Pangilinan J."/>
            <person name="Riley R."/>
            <person name="Hundley H."/>
            <person name="Na H."/>
            <person name="Barry K."/>
            <person name="Grigoriev I.V."/>
            <person name="Stajich J.E."/>
            <person name="Kennedy P.G."/>
        </authorList>
    </citation>
    <scope>NUCLEOTIDE SEQUENCE</scope>
    <source>
        <strain evidence="11">FC203</strain>
    </source>
</reference>
<dbReference type="CDD" id="cd12935">
    <property type="entry name" value="LEM_like"/>
    <property type="match status" value="1"/>
</dbReference>
<comment type="caution">
    <text evidence="11">The sequence shown here is derived from an EMBL/GenBank/DDBJ whole genome shotgun (WGS) entry which is preliminary data.</text>
</comment>
<evidence type="ECO:0000256" key="8">
    <source>
        <dbReference type="SAM" id="Phobius"/>
    </source>
</evidence>
<feature type="region of interest" description="Disordered" evidence="7">
    <location>
        <begin position="66"/>
        <end position="322"/>
    </location>
</feature>
<dbReference type="Pfam" id="PF12949">
    <property type="entry name" value="HeH"/>
    <property type="match status" value="1"/>
</dbReference>
<evidence type="ECO:0000256" key="7">
    <source>
        <dbReference type="SAM" id="MobiDB-lite"/>
    </source>
</evidence>
<dbReference type="GO" id="GO:0005637">
    <property type="term" value="C:nuclear inner membrane"/>
    <property type="evidence" value="ECO:0007669"/>
    <property type="project" value="UniProtKB-SubCell"/>
</dbReference>
<evidence type="ECO:0000256" key="2">
    <source>
        <dbReference type="ARBA" id="ARBA00022553"/>
    </source>
</evidence>
<dbReference type="InterPro" id="IPR041885">
    <property type="entry name" value="MAN1_winged_helix_dom"/>
</dbReference>
<protein>
    <submittedName>
        <fullName evidence="11">Man1-Src1p-C-terminal domain-containing protein</fullName>
    </submittedName>
</protein>
<dbReference type="Gene3D" id="1.10.10.1180">
    <property type="entry name" value="MAN1, winged-helix domain"/>
    <property type="match status" value="1"/>
</dbReference>
<comment type="subcellular location">
    <subcellularLocation>
        <location evidence="1">Nucleus inner membrane</location>
    </subcellularLocation>
</comment>
<feature type="compositionally biased region" description="Basic and acidic residues" evidence="7">
    <location>
        <begin position="281"/>
        <end position="292"/>
    </location>
</feature>
<evidence type="ECO:0000313" key="12">
    <source>
        <dbReference type="Proteomes" id="UP001195769"/>
    </source>
</evidence>
<accession>A0AAD4EGG9</accession>
<evidence type="ECO:0000256" key="3">
    <source>
        <dbReference type="ARBA" id="ARBA00022692"/>
    </source>
</evidence>
<evidence type="ECO:0000259" key="10">
    <source>
        <dbReference type="Pfam" id="PF12949"/>
    </source>
</evidence>
<evidence type="ECO:0000256" key="4">
    <source>
        <dbReference type="ARBA" id="ARBA00022989"/>
    </source>
</evidence>
<evidence type="ECO:0000313" key="11">
    <source>
        <dbReference type="EMBL" id="KAG1905692.1"/>
    </source>
</evidence>
<dbReference type="EMBL" id="JABBWK010000006">
    <property type="protein sequence ID" value="KAG1905692.1"/>
    <property type="molecule type" value="Genomic_DNA"/>
</dbReference>
<dbReference type="GO" id="GO:0034399">
    <property type="term" value="C:nuclear periphery"/>
    <property type="evidence" value="ECO:0007669"/>
    <property type="project" value="TreeGrafter"/>
</dbReference>
<feature type="transmembrane region" description="Helical" evidence="8">
    <location>
        <begin position="654"/>
        <end position="676"/>
    </location>
</feature>
<name>A0AAD4EGG9_9AGAM</name>
<keyword evidence="6" id="KW-0539">Nucleus</keyword>
<proteinExistence type="predicted"/>
<evidence type="ECO:0000256" key="5">
    <source>
        <dbReference type="ARBA" id="ARBA00023136"/>
    </source>
</evidence>
<keyword evidence="4 8" id="KW-1133">Transmembrane helix</keyword>
<feature type="domain" description="HeH/LEM" evidence="10">
    <location>
        <begin position="23"/>
        <end position="56"/>
    </location>
</feature>
<dbReference type="PANTHER" id="PTHR47808">
    <property type="entry name" value="INNER NUCLEAR MEMBRANE PROTEIN HEH2-RELATED"/>
    <property type="match status" value="1"/>
</dbReference>
<feature type="compositionally biased region" description="Basic residues" evidence="7">
    <location>
        <begin position="97"/>
        <end position="106"/>
    </location>
</feature>
<dbReference type="InterPro" id="IPR044780">
    <property type="entry name" value="Heh2/Src1"/>
</dbReference>
<keyword evidence="2" id="KW-0597">Phosphoprotein</keyword>
<organism evidence="11 12">
    <name type="scientific">Suillus fuscotomentosus</name>
    <dbReference type="NCBI Taxonomy" id="1912939"/>
    <lineage>
        <taxon>Eukaryota</taxon>
        <taxon>Fungi</taxon>
        <taxon>Dikarya</taxon>
        <taxon>Basidiomycota</taxon>
        <taxon>Agaricomycotina</taxon>
        <taxon>Agaricomycetes</taxon>
        <taxon>Agaricomycetidae</taxon>
        <taxon>Boletales</taxon>
        <taxon>Suillineae</taxon>
        <taxon>Suillaceae</taxon>
        <taxon>Suillus</taxon>
    </lineage>
</organism>
<dbReference type="AlphaFoldDB" id="A0AAD4EGG9"/>
<feature type="compositionally biased region" description="Low complexity" evidence="7">
    <location>
        <begin position="224"/>
        <end position="236"/>
    </location>
</feature>
<dbReference type="GO" id="GO:0005783">
    <property type="term" value="C:endoplasmic reticulum"/>
    <property type="evidence" value="ECO:0007669"/>
    <property type="project" value="TreeGrafter"/>
</dbReference>
<dbReference type="InterPro" id="IPR018996">
    <property type="entry name" value="Man1/Src1-like_C"/>
</dbReference>
<dbReference type="GeneID" id="64664163"/>
<evidence type="ECO:0000259" key="9">
    <source>
        <dbReference type="Pfam" id="PF09402"/>
    </source>
</evidence>
<keyword evidence="5 8" id="KW-0472">Membrane</keyword>
<dbReference type="Proteomes" id="UP001195769">
    <property type="component" value="Unassembled WGS sequence"/>
</dbReference>
<evidence type="ECO:0000256" key="6">
    <source>
        <dbReference type="ARBA" id="ARBA00023242"/>
    </source>
</evidence>
<dbReference type="RefSeq" id="XP_041231267.1">
    <property type="nucleotide sequence ID" value="XM_041369865.1"/>
</dbReference>
<dbReference type="GO" id="GO:0003682">
    <property type="term" value="F:chromatin binding"/>
    <property type="evidence" value="ECO:0007669"/>
    <property type="project" value="InterPro"/>
</dbReference>